<evidence type="ECO:0000256" key="1">
    <source>
        <dbReference type="SAM" id="SignalP"/>
    </source>
</evidence>
<dbReference type="EMBL" id="PDJC01000001">
    <property type="protein sequence ID" value="PFG18159.1"/>
    <property type="molecule type" value="Genomic_DNA"/>
</dbReference>
<dbReference type="Proteomes" id="UP000226079">
    <property type="component" value="Unassembled WGS sequence"/>
</dbReference>
<evidence type="ECO:0000313" key="3">
    <source>
        <dbReference type="Proteomes" id="UP000226079"/>
    </source>
</evidence>
<dbReference type="AlphaFoldDB" id="A0A2A9CX57"/>
<feature type="chain" id="PRO_5012540955" description="BMP family ABC transporter substrate-binding protein" evidence="1">
    <location>
        <begin position="31"/>
        <end position="226"/>
    </location>
</feature>
<evidence type="ECO:0000313" key="2">
    <source>
        <dbReference type="EMBL" id="PFG18159.1"/>
    </source>
</evidence>
<name>A0A2A9CX57_9ACTN</name>
<proteinExistence type="predicted"/>
<dbReference type="OrthoDB" id="4824377at2"/>
<protein>
    <recommendedName>
        <fullName evidence="4">BMP family ABC transporter substrate-binding protein</fullName>
    </recommendedName>
</protein>
<sequence length="226" mass="23117">MTTSPHRGLLLVAAMAGLAAVAAVAATAFAADPWLEARPVPRPIGGLAAGFVPSGTPAPESTFTPTAGSWHDLRPAPGYRVVLLTTGNDRPTGTLRSAVGEWARENGVDLRTIVADARIIAGANEAIALHPDLIIIVGEDLIDPMALVSANHLSQQFLVVGAELAEPTSNVTAADWAGASFRGEGLGTSSTYNPASFTPQRCADAVRAGVAAVLSGHTGLVVWLGD</sequence>
<organism evidence="2 3">
    <name type="scientific">Propionicimonas paludicola</name>
    <dbReference type="NCBI Taxonomy" id="185243"/>
    <lineage>
        <taxon>Bacteria</taxon>
        <taxon>Bacillati</taxon>
        <taxon>Actinomycetota</taxon>
        <taxon>Actinomycetes</taxon>
        <taxon>Propionibacteriales</taxon>
        <taxon>Nocardioidaceae</taxon>
        <taxon>Propionicimonas</taxon>
    </lineage>
</organism>
<keyword evidence="3" id="KW-1185">Reference proteome</keyword>
<dbReference type="RefSeq" id="WP_098461532.1">
    <property type="nucleotide sequence ID" value="NZ_PDJC01000001.1"/>
</dbReference>
<feature type="signal peptide" evidence="1">
    <location>
        <begin position="1"/>
        <end position="30"/>
    </location>
</feature>
<comment type="caution">
    <text evidence="2">The sequence shown here is derived from an EMBL/GenBank/DDBJ whole genome shotgun (WGS) entry which is preliminary data.</text>
</comment>
<keyword evidence="1" id="KW-0732">Signal</keyword>
<accession>A0A2A9CX57</accession>
<gene>
    <name evidence="2" type="ORF">ATK74_2740</name>
</gene>
<reference evidence="2 3" key="1">
    <citation type="submission" date="2017-10" db="EMBL/GenBank/DDBJ databases">
        <title>Sequencing the genomes of 1000 actinobacteria strains.</title>
        <authorList>
            <person name="Klenk H.-P."/>
        </authorList>
    </citation>
    <scope>NUCLEOTIDE SEQUENCE [LARGE SCALE GENOMIC DNA]</scope>
    <source>
        <strain evidence="2 3">DSM 15597</strain>
    </source>
</reference>
<evidence type="ECO:0008006" key="4">
    <source>
        <dbReference type="Google" id="ProtNLM"/>
    </source>
</evidence>